<proteinExistence type="predicted"/>
<protein>
    <recommendedName>
        <fullName evidence="3">PDZ domain-containing protein</fullName>
    </recommendedName>
</protein>
<evidence type="ECO:0000313" key="2">
    <source>
        <dbReference type="Proteomes" id="UP000708148"/>
    </source>
</evidence>
<dbReference type="InterPro" id="IPR011990">
    <property type="entry name" value="TPR-like_helical_dom_sf"/>
</dbReference>
<organism evidence="1 2">
    <name type="scientific">Ostreobium quekettii</name>
    <dbReference type="NCBI Taxonomy" id="121088"/>
    <lineage>
        <taxon>Eukaryota</taxon>
        <taxon>Viridiplantae</taxon>
        <taxon>Chlorophyta</taxon>
        <taxon>core chlorophytes</taxon>
        <taxon>Ulvophyceae</taxon>
        <taxon>TCBD clade</taxon>
        <taxon>Bryopsidales</taxon>
        <taxon>Ostreobineae</taxon>
        <taxon>Ostreobiaceae</taxon>
        <taxon>Ostreobium</taxon>
    </lineage>
</organism>
<sequence>MSARALLSAPCAPSCRPDSGANVIAAHPGLSTPPRSSRHCRGPLRAQGGRVQGEAQRPVTRLCAAQAEAKAASGQVKEEYIEVVLNKPLGLRFTRGADGGVYVTVSDPKLGETDERIEVGDKVMQVSASFGDDVWDAKNFGQVMFAIRTRNGGVFIKVKRMFGDVSQIENIPADNGWKRERNAGNVGSAVREQQRKNYAAKQELGQERLALFNTALGKFGKNDMEGALIDFENVVAMEPRKYIGDNFARYTDIYPVAQYNVACCYSALNQMEAGLEALESALSSGFDDFDKVRSDSNLAALRKDEGFTLLVNKYDEPIINENAVRVLKNLFSFGGAKDED</sequence>
<evidence type="ECO:0000313" key="1">
    <source>
        <dbReference type="EMBL" id="CAD7701913.1"/>
    </source>
</evidence>
<gene>
    <name evidence="1" type="ORF">OSTQU699_LOCUS7270</name>
</gene>
<name>A0A8S1J496_9CHLO</name>
<reference evidence="1" key="1">
    <citation type="submission" date="2020-12" db="EMBL/GenBank/DDBJ databases">
        <authorList>
            <person name="Iha C."/>
        </authorList>
    </citation>
    <scope>NUCLEOTIDE SEQUENCE</scope>
</reference>
<dbReference type="NCBIfam" id="NF047558">
    <property type="entry name" value="TPR_END_plus"/>
    <property type="match status" value="1"/>
</dbReference>
<dbReference type="PANTHER" id="PTHR47661">
    <property type="entry name" value="PHOSPHOGLUCAN PHOSPHATASE LSF1, CHLOROPLASTIC"/>
    <property type="match status" value="1"/>
</dbReference>
<dbReference type="Gene3D" id="1.25.40.10">
    <property type="entry name" value="Tetratricopeptide repeat domain"/>
    <property type="match status" value="1"/>
</dbReference>
<dbReference type="OrthoDB" id="439127at2759"/>
<dbReference type="AlphaFoldDB" id="A0A8S1J496"/>
<dbReference type="EMBL" id="CAJHUC010001657">
    <property type="protein sequence ID" value="CAD7701913.1"/>
    <property type="molecule type" value="Genomic_DNA"/>
</dbReference>
<keyword evidence="2" id="KW-1185">Reference proteome</keyword>
<evidence type="ECO:0008006" key="3">
    <source>
        <dbReference type="Google" id="ProtNLM"/>
    </source>
</evidence>
<accession>A0A8S1J496</accession>
<dbReference type="SUPFAM" id="SSF48452">
    <property type="entry name" value="TPR-like"/>
    <property type="match status" value="1"/>
</dbReference>
<comment type="caution">
    <text evidence="1">The sequence shown here is derived from an EMBL/GenBank/DDBJ whole genome shotgun (WGS) entry which is preliminary data.</text>
</comment>
<dbReference type="Proteomes" id="UP000708148">
    <property type="component" value="Unassembled WGS sequence"/>
</dbReference>
<dbReference type="PANTHER" id="PTHR47661:SF3">
    <property type="entry name" value="PROTEIN CONTAINING PDZ DOMAIN, A K-BOX DOMAIN, AND A TPR REGION"/>
    <property type="match status" value="1"/>
</dbReference>